<dbReference type="Proteomes" id="UP000297834">
    <property type="component" value="Unassembled WGS sequence"/>
</dbReference>
<organism evidence="2 3">
    <name type="scientific">Alkanindiges illinoisensis</name>
    <dbReference type="NCBI Taxonomy" id="197183"/>
    <lineage>
        <taxon>Bacteria</taxon>
        <taxon>Pseudomonadati</taxon>
        <taxon>Pseudomonadota</taxon>
        <taxon>Gammaproteobacteria</taxon>
        <taxon>Moraxellales</taxon>
        <taxon>Moraxellaceae</taxon>
        <taxon>Alkanindiges</taxon>
    </lineage>
</organism>
<keyword evidence="1" id="KW-1133">Transmembrane helix</keyword>
<proteinExistence type="predicted"/>
<evidence type="ECO:0000313" key="3">
    <source>
        <dbReference type="Proteomes" id="UP000297834"/>
    </source>
</evidence>
<keyword evidence="3" id="KW-1185">Reference proteome</keyword>
<keyword evidence="1" id="KW-0812">Transmembrane</keyword>
<gene>
    <name evidence="2" type="ORF">E2B99_10115</name>
</gene>
<evidence type="ECO:0000313" key="2">
    <source>
        <dbReference type="EMBL" id="TEU25162.1"/>
    </source>
</evidence>
<name>A0A4Y7XAW3_9GAMM</name>
<dbReference type="AlphaFoldDB" id="A0A4Y7XAW3"/>
<comment type="caution">
    <text evidence="2">The sequence shown here is derived from an EMBL/GenBank/DDBJ whole genome shotgun (WGS) entry which is preliminary data.</text>
</comment>
<evidence type="ECO:0000256" key="1">
    <source>
        <dbReference type="SAM" id="Phobius"/>
    </source>
</evidence>
<dbReference type="EMBL" id="SNTY01000043">
    <property type="protein sequence ID" value="TEU25162.1"/>
    <property type="molecule type" value="Genomic_DNA"/>
</dbReference>
<protein>
    <submittedName>
        <fullName evidence="2">Uncharacterized protein</fullName>
    </submittedName>
</protein>
<feature type="transmembrane region" description="Helical" evidence="1">
    <location>
        <begin position="14"/>
        <end position="37"/>
    </location>
</feature>
<keyword evidence="1" id="KW-0472">Membrane</keyword>
<reference evidence="2 3" key="1">
    <citation type="submission" date="2019-03" db="EMBL/GenBank/DDBJ databases">
        <title>Alkanindiges illinoisensis: a potential pathogenic isolated from ascites of a gastric cancer patient with abdominal metastasis.</title>
        <authorList>
            <person name="Hu X."/>
            <person name="Yang B."/>
            <person name="Yan X."/>
            <person name="Lin L."/>
            <person name="Zhao H."/>
            <person name="Zhou F."/>
            <person name="Su B."/>
            <person name="Chen J."/>
            <person name="Rui Y."/>
            <person name="Wang Q."/>
            <person name="Zheng L."/>
        </authorList>
    </citation>
    <scope>NUCLEOTIDE SEQUENCE [LARGE SCALE GENOMIC DNA]</scope>
    <source>
        <strain evidence="2 3">NFYY 23406</strain>
    </source>
</reference>
<accession>A0A4Y7XAW3</accession>
<sequence length="162" mass="18525">MVVLVKISDLICSAVFPVNCCCAASLLMVMFLVLMPLRVMLCWLYSLAAYNHLLDRTAEIVMSCDNKPKQSAISLPITIEPMIRYRLNDELMSQPVHARLNQKKTEIESINDAIFYQQLSSLKHLTLEVLGINGQTYRFKFDLKEFLKIKKQLGTQCANPIR</sequence>